<evidence type="ECO:0000256" key="6">
    <source>
        <dbReference type="ARBA" id="ARBA00023136"/>
    </source>
</evidence>
<feature type="transmembrane region" description="Helical" evidence="8">
    <location>
        <begin position="38"/>
        <end position="60"/>
    </location>
</feature>
<comment type="caution">
    <text evidence="9">The sequence shown here is derived from an EMBL/GenBank/DDBJ whole genome shotgun (WGS) entry which is preliminary data.</text>
</comment>
<sequence length="121" mass="12530">MIPTEGAPVGYLYLSVAIVAEVVATTFLRVASGESAKWWDYLIVAAGYLLAFTMLSLTLGAGVPLGIAYAVWAGAGVVLVAIVSWLVFGELLTWQQLVGIGLVVGGVLLLELGGDHAPKAT</sequence>
<dbReference type="Pfam" id="PF00893">
    <property type="entry name" value="Multi_Drug_Res"/>
    <property type="match status" value="1"/>
</dbReference>
<dbReference type="PANTHER" id="PTHR30561">
    <property type="entry name" value="SMR FAMILY PROTON-DEPENDENT DRUG EFFLUX TRANSPORTER SUGE"/>
    <property type="match status" value="1"/>
</dbReference>
<keyword evidence="4 7" id="KW-0812">Transmembrane</keyword>
<gene>
    <name evidence="9" type="ORF">N1032_09670</name>
</gene>
<dbReference type="RefSeq" id="WP_259538851.1">
    <property type="nucleotide sequence ID" value="NZ_JANLCJ010000003.1"/>
</dbReference>
<evidence type="ECO:0000256" key="4">
    <source>
        <dbReference type="ARBA" id="ARBA00022692"/>
    </source>
</evidence>
<proteinExistence type="inferred from homology"/>
<dbReference type="Gene3D" id="1.10.3730.20">
    <property type="match status" value="1"/>
</dbReference>
<dbReference type="EMBL" id="JANLCJ010000003">
    <property type="protein sequence ID" value="MCS5734004.1"/>
    <property type="molecule type" value="Genomic_DNA"/>
</dbReference>
<evidence type="ECO:0000256" key="5">
    <source>
        <dbReference type="ARBA" id="ARBA00022989"/>
    </source>
</evidence>
<accession>A0ABT2H264</accession>
<evidence type="ECO:0000313" key="9">
    <source>
        <dbReference type="EMBL" id="MCS5734004.1"/>
    </source>
</evidence>
<dbReference type="PANTHER" id="PTHR30561:SF1">
    <property type="entry name" value="MULTIDRUG TRANSPORTER EMRE"/>
    <property type="match status" value="1"/>
</dbReference>
<keyword evidence="10" id="KW-1185">Reference proteome</keyword>
<dbReference type="Proteomes" id="UP001165586">
    <property type="component" value="Unassembled WGS sequence"/>
</dbReference>
<keyword evidence="2" id="KW-0813">Transport</keyword>
<dbReference type="InterPro" id="IPR045324">
    <property type="entry name" value="Small_multidrug_res"/>
</dbReference>
<name>A0ABT2H264_9MICO</name>
<dbReference type="SUPFAM" id="SSF103481">
    <property type="entry name" value="Multidrug resistance efflux transporter EmrE"/>
    <property type="match status" value="1"/>
</dbReference>
<feature type="transmembrane region" description="Helical" evidence="8">
    <location>
        <begin position="94"/>
        <end position="112"/>
    </location>
</feature>
<evidence type="ECO:0000256" key="3">
    <source>
        <dbReference type="ARBA" id="ARBA00022475"/>
    </source>
</evidence>
<evidence type="ECO:0000256" key="1">
    <source>
        <dbReference type="ARBA" id="ARBA00004651"/>
    </source>
</evidence>
<evidence type="ECO:0000256" key="7">
    <source>
        <dbReference type="RuleBase" id="RU003942"/>
    </source>
</evidence>
<dbReference type="InterPro" id="IPR000390">
    <property type="entry name" value="Small_drug/metabolite_transptr"/>
</dbReference>
<reference evidence="9" key="1">
    <citation type="submission" date="2022-08" db="EMBL/GenBank/DDBJ databases">
        <authorList>
            <person name="Deng Y."/>
            <person name="Han X.-F."/>
            <person name="Zhang Y.-Q."/>
        </authorList>
    </citation>
    <scope>NUCLEOTIDE SEQUENCE</scope>
    <source>
        <strain evidence="9">CPCC 203386</strain>
    </source>
</reference>
<dbReference type="InterPro" id="IPR037185">
    <property type="entry name" value="EmrE-like"/>
</dbReference>
<keyword evidence="5 8" id="KW-1133">Transmembrane helix</keyword>
<keyword evidence="6 8" id="KW-0472">Membrane</keyword>
<comment type="similarity">
    <text evidence="7">Belongs to the drug/metabolite transporter (DMT) superfamily. Small multidrug resistance (SMR) (TC 2.A.7.1) family.</text>
</comment>
<evidence type="ECO:0000256" key="8">
    <source>
        <dbReference type="SAM" id="Phobius"/>
    </source>
</evidence>
<protein>
    <submittedName>
        <fullName evidence="9">SMR family transporter</fullName>
    </submittedName>
</protein>
<comment type="subcellular location">
    <subcellularLocation>
        <location evidence="1 7">Cell membrane</location>
        <topology evidence="1 7">Multi-pass membrane protein</topology>
    </subcellularLocation>
</comment>
<keyword evidence="3" id="KW-1003">Cell membrane</keyword>
<feature type="transmembrane region" description="Helical" evidence="8">
    <location>
        <begin position="67"/>
        <end position="88"/>
    </location>
</feature>
<organism evidence="9 10">
    <name type="scientific">Herbiconiux daphne</name>
    <dbReference type="NCBI Taxonomy" id="2970914"/>
    <lineage>
        <taxon>Bacteria</taxon>
        <taxon>Bacillati</taxon>
        <taxon>Actinomycetota</taxon>
        <taxon>Actinomycetes</taxon>
        <taxon>Micrococcales</taxon>
        <taxon>Microbacteriaceae</taxon>
        <taxon>Herbiconiux</taxon>
    </lineage>
</organism>
<evidence type="ECO:0000313" key="10">
    <source>
        <dbReference type="Proteomes" id="UP001165586"/>
    </source>
</evidence>
<feature type="transmembrane region" description="Helical" evidence="8">
    <location>
        <begin position="12"/>
        <end position="32"/>
    </location>
</feature>
<evidence type="ECO:0000256" key="2">
    <source>
        <dbReference type="ARBA" id="ARBA00022448"/>
    </source>
</evidence>